<dbReference type="Pfam" id="PF14226">
    <property type="entry name" value="DIOX_N"/>
    <property type="match status" value="1"/>
</dbReference>
<gene>
    <name evidence="5" type="ORF">D0Y65_000615</name>
    <name evidence="4" type="ORF">glysoja_036146</name>
</gene>
<dbReference type="Gene3D" id="2.60.120.330">
    <property type="entry name" value="B-lactam Antibiotic, Isopenicillin N Synthase, Chain"/>
    <property type="match status" value="1"/>
</dbReference>
<organism evidence="4">
    <name type="scientific">Glycine soja</name>
    <name type="common">Wild soybean</name>
    <dbReference type="NCBI Taxonomy" id="3848"/>
    <lineage>
        <taxon>Eukaryota</taxon>
        <taxon>Viridiplantae</taxon>
        <taxon>Streptophyta</taxon>
        <taxon>Embryophyta</taxon>
        <taxon>Tracheophyta</taxon>
        <taxon>Spermatophyta</taxon>
        <taxon>Magnoliopsida</taxon>
        <taxon>eudicotyledons</taxon>
        <taxon>Gunneridae</taxon>
        <taxon>Pentapetalae</taxon>
        <taxon>rosids</taxon>
        <taxon>fabids</taxon>
        <taxon>Fabales</taxon>
        <taxon>Fabaceae</taxon>
        <taxon>Papilionoideae</taxon>
        <taxon>50 kb inversion clade</taxon>
        <taxon>NPAAA clade</taxon>
        <taxon>indigoferoid/millettioid clade</taxon>
        <taxon>Phaseoleae</taxon>
        <taxon>Glycine</taxon>
        <taxon>Glycine subgen. Soja</taxon>
    </lineage>
</organism>
<dbReference type="AlphaFoldDB" id="A0A0B2SIR1"/>
<keyword evidence="6" id="KW-1185">Reference proteome</keyword>
<accession>A0A0B2SIR1</accession>
<evidence type="ECO:0000313" key="6">
    <source>
        <dbReference type="Proteomes" id="UP000289340"/>
    </source>
</evidence>
<dbReference type="InterPro" id="IPR027443">
    <property type="entry name" value="IPNS-like_sf"/>
</dbReference>
<keyword evidence="1" id="KW-0479">Metal-binding</keyword>
<dbReference type="Proteomes" id="UP000053555">
    <property type="component" value="Unassembled WGS sequence"/>
</dbReference>
<dbReference type="Proteomes" id="UP000289340">
    <property type="component" value="Chromosome 1"/>
</dbReference>
<proteinExistence type="predicted"/>
<keyword evidence="4" id="KW-0489">Methyltransferase</keyword>
<dbReference type="GO" id="GO:0032259">
    <property type="term" value="P:methylation"/>
    <property type="evidence" value="ECO:0007669"/>
    <property type="project" value="UniProtKB-KW"/>
</dbReference>
<dbReference type="InterPro" id="IPR026992">
    <property type="entry name" value="DIOX_N"/>
</dbReference>
<dbReference type="EMBL" id="QZWG01000001">
    <property type="protein sequence ID" value="RZC28716.1"/>
    <property type="molecule type" value="Genomic_DNA"/>
</dbReference>
<dbReference type="EMBL" id="KN642710">
    <property type="protein sequence ID" value="KHN44935.1"/>
    <property type="molecule type" value="Genomic_DNA"/>
</dbReference>
<protein>
    <submittedName>
        <fullName evidence="4">Codeine O-demethylase</fullName>
    </submittedName>
</protein>
<sequence>MNGAACVEAECCEYVEVDPTGRYGRIINHDIDLDLLESIEKITRGFFMLPLEEKLKYALIPGTFQGYGQALVFSED</sequence>
<dbReference type="GO" id="GO:0046872">
    <property type="term" value="F:metal ion binding"/>
    <property type="evidence" value="ECO:0007669"/>
    <property type="project" value="UniProtKB-KW"/>
</dbReference>
<evidence type="ECO:0000313" key="4">
    <source>
        <dbReference type="EMBL" id="KHN44935.1"/>
    </source>
</evidence>
<evidence type="ECO:0000256" key="2">
    <source>
        <dbReference type="ARBA" id="ARBA00023004"/>
    </source>
</evidence>
<evidence type="ECO:0000313" key="5">
    <source>
        <dbReference type="EMBL" id="RZC28716.1"/>
    </source>
</evidence>
<dbReference type="GO" id="GO:0008168">
    <property type="term" value="F:methyltransferase activity"/>
    <property type="evidence" value="ECO:0007669"/>
    <property type="project" value="UniProtKB-KW"/>
</dbReference>
<keyword evidence="2" id="KW-0408">Iron</keyword>
<name>A0A0B2SIR1_GLYSO</name>
<evidence type="ECO:0000259" key="3">
    <source>
        <dbReference type="Pfam" id="PF14226"/>
    </source>
</evidence>
<feature type="domain" description="Non-haem dioxygenase N-terminal" evidence="3">
    <location>
        <begin position="26"/>
        <end position="74"/>
    </location>
</feature>
<dbReference type="SUPFAM" id="SSF51197">
    <property type="entry name" value="Clavaminate synthase-like"/>
    <property type="match status" value="1"/>
</dbReference>
<dbReference type="EMBL" id="QZWG01000001">
    <property type="protein sequence ID" value="RZC28717.1"/>
    <property type="molecule type" value="Genomic_DNA"/>
</dbReference>
<reference evidence="4" key="1">
    <citation type="submission" date="2014-07" db="EMBL/GenBank/DDBJ databases">
        <title>Identification of a novel salt tolerance gene in wild soybean by whole-genome sequencing.</title>
        <authorList>
            <person name="Lam H.-M."/>
            <person name="Qi X."/>
            <person name="Li M.-W."/>
            <person name="Liu X."/>
            <person name="Xie M."/>
            <person name="Ni M."/>
            <person name="Xu X."/>
        </authorList>
    </citation>
    <scope>NUCLEOTIDE SEQUENCE [LARGE SCALE GENOMIC DNA]</scope>
    <source>
        <tissue evidence="4">Root</tissue>
    </source>
</reference>
<reference evidence="5 6" key="2">
    <citation type="submission" date="2018-09" db="EMBL/GenBank/DDBJ databases">
        <title>A high-quality reference genome of wild soybean provides a powerful tool to mine soybean genomes.</title>
        <authorList>
            <person name="Xie M."/>
            <person name="Chung C.Y.L."/>
            <person name="Li M.-W."/>
            <person name="Wong F.-L."/>
            <person name="Chan T.-F."/>
            <person name="Lam H.-M."/>
        </authorList>
    </citation>
    <scope>NUCLEOTIDE SEQUENCE [LARGE SCALE GENOMIC DNA]</scope>
    <source>
        <strain evidence="6">cv. W05</strain>
        <tissue evidence="5">Hypocotyl of etiolated seedlings</tissue>
    </source>
</reference>
<evidence type="ECO:0000256" key="1">
    <source>
        <dbReference type="ARBA" id="ARBA00022723"/>
    </source>
</evidence>
<keyword evidence="4" id="KW-0808">Transferase</keyword>